<keyword evidence="15" id="KW-1185">Reference proteome</keyword>
<dbReference type="InterPro" id="IPR007644">
    <property type="entry name" value="RNA_pol_bsu_protrusion"/>
</dbReference>
<feature type="domain" description="RNA polymerase Rpb2" evidence="12">
    <location>
        <begin position="455"/>
        <end position="519"/>
    </location>
</feature>
<gene>
    <name evidence="13" type="ORF">SS50377_15274</name>
    <name evidence="14" type="ORF">SS50377_24288</name>
</gene>
<evidence type="ECO:0000313" key="13">
    <source>
        <dbReference type="EMBL" id="EST44828.1"/>
    </source>
</evidence>
<dbReference type="GO" id="GO:0003899">
    <property type="term" value="F:DNA-directed RNA polymerase activity"/>
    <property type="evidence" value="ECO:0007669"/>
    <property type="project" value="UniProtKB-EC"/>
</dbReference>
<evidence type="ECO:0000313" key="14">
    <source>
        <dbReference type="EMBL" id="KAH0574333.1"/>
    </source>
</evidence>
<dbReference type="Gene3D" id="3.90.1110.10">
    <property type="entry name" value="RNA polymerase Rpb2, domain 2"/>
    <property type="match status" value="1"/>
</dbReference>
<dbReference type="CDD" id="cd00653">
    <property type="entry name" value="RNA_pol_B_RPB2"/>
    <property type="match status" value="1"/>
</dbReference>
<sequence>MFIPKKFNVSPGIKGPVNNQHQQSSDHFRGYPQHFDDKFQKLMVRSHTESFNSFVSNLQIIADTAPLVHFNEFSVKYKSLQLGIPCSYPQVCRDSCISYESPLSAVLEISYKGDVIYQTVTIGTIPIMVGAQISHTGSLNRQTKPLIAEDETDFGGYFIINGVEKILRMLVANRRNYMVSMERTAFYKRGSNFTKYGISFKSVREDERGQTLILHALKDGSATLRVLIDKREYFIPVAILLRALKQTSDKEIYTKIVTLRNKSETTEEKAQNLYITERVQMMLRDHHKNSIWKRDTAVEYIGKNFRAILPQYFQDKSDFEAGEYFLKRHIFWHLTDFEDKYNLIIELIHQLYLLTMGTIQPDNNDSTANHEVLLPGHLLTMFISECCENFLTSVSYAVQKRYKPLEEKNNIQEFIDKYPIFRQSSFAGVKTLLSTGNLISTTGLDLLQINGFAVTADRLNFVRFMAHFRSIHRGAFFTEMKTTAVRKMLPESFGFLCVVHTPDGGPCGLLNHLCSGCDIVQKCDVFGQSTIEQIIRSAGLVKYDEYEGFEGCSSVPVMLDGKLLGFLPEVGLIDDEGRSGHIYNLINQLRLLKSNGTISNRTEIVYIPHNNKIRMKGQLSLYTTASRYSRKVHSLLSDRLEYIGSQEQLFLDIAMLQNEIRVPYTTHQELSPISMLSTVASLVPWPDHNQSPRNMYECQMLKQTMGFPARSMDYRIESKSYRIMTPQRPMIRTVMHDKGGFDTHPTGTNVIVGVLAYTGYDMEDACLINKAAIERGVFHGVVYTVHTMELEKDEFFKGPMTPSGKHDCDGLPIIGCHITKGDILCYVYNKTKDKIHEDIYRKGESGVIEKVIVCKTTRAPTFARIVIRHDRSPIIGDKFASRHGQKGTLGIKYHGRDMPFCHSTGMTPDLIINPHAFPSRMTIGMLLESLAGKYCAQTGQYADATPFQFSNERRCLDHYGQNLEQLGYCKYGSEQLYSGITGEAMTCQIFIGMVYYQRLRHMVNDKYQVRARGLVTEALGQPVKGRSRGGGTRFGEMERDALIGHGTAALLRGRLCTESDGRIVEICEDCGGIWIQDGKCQVCQGALKKCIMPQVCLALVSELSGMGVKMSFKVE</sequence>
<evidence type="ECO:0000313" key="15">
    <source>
        <dbReference type="Proteomes" id="UP000018208"/>
    </source>
</evidence>
<dbReference type="GO" id="GO:0000428">
    <property type="term" value="C:DNA-directed RNA polymerase complex"/>
    <property type="evidence" value="ECO:0007669"/>
    <property type="project" value="UniProtKB-KW"/>
</dbReference>
<dbReference type="InterPro" id="IPR007121">
    <property type="entry name" value="RNA_pol_bsu_CS"/>
</dbReference>
<evidence type="ECO:0000256" key="5">
    <source>
        <dbReference type="ARBA" id="ARBA00023163"/>
    </source>
</evidence>
<dbReference type="OrthoDB" id="10248617at2759"/>
<keyword evidence="4 7" id="KW-0548">Nucleotidyltransferase</keyword>
<name>V6LKF2_9EUKA</name>
<evidence type="ECO:0000256" key="1">
    <source>
        <dbReference type="ARBA" id="ARBA00006835"/>
    </source>
</evidence>
<dbReference type="InterPro" id="IPR007645">
    <property type="entry name" value="RNA_pol_Rpb2_3"/>
</dbReference>
<keyword evidence="5 7" id="KW-0804">Transcription</keyword>
<dbReference type="VEuPathDB" id="GiardiaDB:SS50377_24288"/>
<comment type="similarity">
    <text evidence="1 6">Belongs to the RNA polymerase beta chain family.</text>
</comment>
<evidence type="ECO:0000259" key="11">
    <source>
        <dbReference type="Pfam" id="PF04563"/>
    </source>
</evidence>
<dbReference type="Gene3D" id="3.90.1100.10">
    <property type="match status" value="2"/>
</dbReference>
<dbReference type="Pfam" id="PF00562">
    <property type="entry name" value="RNA_pol_Rpb2_6"/>
    <property type="match status" value="1"/>
</dbReference>
<dbReference type="Pfam" id="PF04565">
    <property type="entry name" value="RNA_pol_Rpb2_3"/>
    <property type="match status" value="1"/>
</dbReference>
<dbReference type="EMBL" id="AUWU02000004">
    <property type="protein sequence ID" value="KAH0574333.1"/>
    <property type="molecule type" value="Genomic_DNA"/>
</dbReference>
<dbReference type="Gene3D" id="2.40.50.150">
    <property type="match status" value="1"/>
</dbReference>
<dbReference type="Gene3D" id="3.90.1800.10">
    <property type="entry name" value="RNA polymerase alpha subunit dimerisation domain"/>
    <property type="match status" value="1"/>
</dbReference>
<evidence type="ECO:0000256" key="4">
    <source>
        <dbReference type="ARBA" id="ARBA00022695"/>
    </source>
</evidence>
<dbReference type="InterPro" id="IPR015712">
    <property type="entry name" value="DNA-dir_RNA_pol_su2"/>
</dbReference>
<evidence type="ECO:0000256" key="3">
    <source>
        <dbReference type="ARBA" id="ARBA00022679"/>
    </source>
</evidence>
<proteinExistence type="inferred from homology"/>
<dbReference type="AlphaFoldDB" id="V6LKF2"/>
<dbReference type="InterPro" id="IPR007641">
    <property type="entry name" value="RNA_pol_Rpb2_7"/>
</dbReference>
<dbReference type="GO" id="GO:0003677">
    <property type="term" value="F:DNA binding"/>
    <property type="evidence" value="ECO:0007669"/>
    <property type="project" value="InterPro"/>
</dbReference>
<reference evidence="13 14" key="1">
    <citation type="journal article" date="2014" name="PLoS Genet.">
        <title>The Genome of Spironucleus salmonicida Highlights a Fish Pathogen Adapted to Fluctuating Environments.</title>
        <authorList>
            <person name="Xu F."/>
            <person name="Jerlstrom-Hultqvist J."/>
            <person name="Einarsson E."/>
            <person name="Astvaldsson A."/>
            <person name="Svard S.G."/>
            <person name="Andersson J.O."/>
        </authorList>
    </citation>
    <scope>NUCLEOTIDE SEQUENCE</scope>
    <source>
        <strain evidence="14">ATCC 50377</strain>
    </source>
</reference>
<dbReference type="Proteomes" id="UP000018208">
    <property type="component" value="Unassembled WGS sequence"/>
</dbReference>
<evidence type="ECO:0000259" key="12">
    <source>
        <dbReference type="Pfam" id="PF04565"/>
    </source>
</evidence>
<feature type="domain" description="RNA polymerase Rpb2" evidence="9">
    <location>
        <begin position="1030"/>
        <end position="1113"/>
    </location>
</feature>
<evidence type="ECO:0000256" key="7">
    <source>
        <dbReference type="RuleBase" id="RU363031"/>
    </source>
</evidence>
<keyword evidence="2 7" id="KW-0240">DNA-directed RNA polymerase</keyword>
<dbReference type="InterPro" id="IPR007642">
    <property type="entry name" value="RNA_pol_Rpb2_2"/>
</dbReference>
<protein>
    <recommendedName>
        <fullName evidence="7">DNA-directed RNA polymerase subunit beta</fullName>
        <ecNumber evidence="7">2.7.7.6</ecNumber>
    </recommendedName>
</protein>
<reference evidence="14" key="2">
    <citation type="submission" date="2020-12" db="EMBL/GenBank/DDBJ databases">
        <title>New Spironucleus salmonicida genome in near-complete chromosomes.</title>
        <authorList>
            <person name="Xu F."/>
            <person name="Kurt Z."/>
            <person name="Jimenez-Gonzalez A."/>
            <person name="Astvaldsson A."/>
            <person name="Andersson J.O."/>
            <person name="Svard S.G."/>
        </authorList>
    </citation>
    <scope>NUCLEOTIDE SEQUENCE</scope>
    <source>
        <strain evidence="14">ATCC 50377</strain>
    </source>
</reference>
<dbReference type="InterPro" id="IPR014724">
    <property type="entry name" value="RNA_pol_RPB2_OB-fold"/>
</dbReference>
<keyword evidence="3 7" id="KW-0808">Transferase</keyword>
<dbReference type="Gene3D" id="2.40.270.10">
    <property type="entry name" value="DNA-directed RNA polymerase, subunit 2, domain 6"/>
    <property type="match status" value="1"/>
</dbReference>
<dbReference type="PANTHER" id="PTHR20856">
    <property type="entry name" value="DNA-DIRECTED RNA POLYMERASE I SUBUNIT 2"/>
    <property type="match status" value="1"/>
</dbReference>
<evidence type="ECO:0000256" key="6">
    <source>
        <dbReference type="RuleBase" id="RU000434"/>
    </source>
</evidence>
<evidence type="ECO:0000259" key="9">
    <source>
        <dbReference type="Pfam" id="PF04560"/>
    </source>
</evidence>
<dbReference type="InterPro" id="IPR007120">
    <property type="entry name" value="DNA-dir_RNAP_su2_dom"/>
</dbReference>
<dbReference type="Pfam" id="PF04563">
    <property type="entry name" value="RNA_pol_Rpb2_1"/>
    <property type="match status" value="1"/>
</dbReference>
<feature type="domain" description="RNA polymerase beta subunit protrusion" evidence="11">
    <location>
        <begin position="43"/>
        <end position="406"/>
    </location>
</feature>
<dbReference type="InterPro" id="IPR037034">
    <property type="entry name" value="RNA_pol_Rpb2_2_sf"/>
</dbReference>
<accession>V6LKF2</accession>
<dbReference type="InterPro" id="IPR037033">
    <property type="entry name" value="DNA-dir_RNAP_su2_hyb_sf"/>
</dbReference>
<comment type="function">
    <text evidence="7">DNA-dependent RNA polymerase catalyzes the transcription of DNA into RNA using the four ribonucleoside triphosphates as substrates.</text>
</comment>
<dbReference type="SUPFAM" id="SSF64484">
    <property type="entry name" value="beta and beta-prime subunits of DNA dependent RNA-polymerase"/>
    <property type="match status" value="1"/>
</dbReference>
<dbReference type="GO" id="GO:0006351">
    <property type="term" value="P:DNA-templated transcription"/>
    <property type="evidence" value="ECO:0007669"/>
    <property type="project" value="InterPro"/>
</dbReference>
<dbReference type="Pfam" id="PF04560">
    <property type="entry name" value="RNA_pol_Rpb2_7"/>
    <property type="match status" value="1"/>
</dbReference>
<organism evidence="13">
    <name type="scientific">Spironucleus salmonicida</name>
    <dbReference type="NCBI Taxonomy" id="348837"/>
    <lineage>
        <taxon>Eukaryota</taxon>
        <taxon>Metamonada</taxon>
        <taxon>Diplomonadida</taxon>
        <taxon>Hexamitidae</taxon>
        <taxon>Hexamitinae</taxon>
        <taxon>Spironucleus</taxon>
    </lineage>
</organism>
<evidence type="ECO:0000259" key="10">
    <source>
        <dbReference type="Pfam" id="PF04561"/>
    </source>
</evidence>
<dbReference type="GO" id="GO:0032549">
    <property type="term" value="F:ribonucleoside binding"/>
    <property type="evidence" value="ECO:0007669"/>
    <property type="project" value="InterPro"/>
</dbReference>
<dbReference type="EC" id="2.7.7.6" evidence="7"/>
<dbReference type="Pfam" id="PF04561">
    <property type="entry name" value="RNA_pol_Rpb2_2"/>
    <property type="match status" value="1"/>
</dbReference>
<comment type="catalytic activity">
    <reaction evidence="7">
        <text>RNA(n) + a ribonucleoside 5'-triphosphate = RNA(n+1) + diphosphate</text>
        <dbReference type="Rhea" id="RHEA:21248"/>
        <dbReference type="Rhea" id="RHEA-COMP:14527"/>
        <dbReference type="Rhea" id="RHEA-COMP:17342"/>
        <dbReference type="ChEBI" id="CHEBI:33019"/>
        <dbReference type="ChEBI" id="CHEBI:61557"/>
        <dbReference type="ChEBI" id="CHEBI:140395"/>
        <dbReference type="EC" id="2.7.7.6"/>
    </reaction>
</comment>
<feature type="domain" description="DNA-directed RNA polymerase subunit 2 hybrid-binding" evidence="8">
    <location>
        <begin position="679"/>
        <end position="1028"/>
    </location>
</feature>
<evidence type="ECO:0000256" key="2">
    <source>
        <dbReference type="ARBA" id="ARBA00022478"/>
    </source>
</evidence>
<dbReference type="PROSITE" id="PS01166">
    <property type="entry name" value="RNA_POL_BETA"/>
    <property type="match status" value="1"/>
</dbReference>
<dbReference type="EMBL" id="KI546107">
    <property type="protein sequence ID" value="EST44828.1"/>
    <property type="molecule type" value="Genomic_DNA"/>
</dbReference>
<feature type="domain" description="RNA polymerase Rpb2" evidence="10">
    <location>
        <begin position="200"/>
        <end position="372"/>
    </location>
</feature>
<evidence type="ECO:0000259" key="8">
    <source>
        <dbReference type="Pfam" id="PF00562"/>
    </source>
</evidence>